<dbReference type="Gene3D" id="3.40.570.10">
    <property type="entry name" value="Extracellular Endonuclease, subunit A"/>
    <property type="match status" value="1"/>
</dbReference>
<feature type="compositionally biased region" description="Polar residues" evidence="1">
    <location>
        <begin position="58"/>
        <end position="78"/>
    </location>
</feature>
<evidence type="ECO:0000256" key="1">
    <source>
        <dbReference type="SAM" id="MobiDB-lite"/>
    </source>
</evidence>
<sequence length="312" mass="34142">MDTVLILGGLLGIIIGIVTLIQATTKHRKKKPSFILVAASIAAVLSGSGLLNTENLQSIAPKDNPNTTAASTTLQSGASEEKSSSNQREDEGATEEKSASPLQSDAKLTALKQELAQLNYAGKQTIEINQGKPTFSKAELATTSGAWEKYYPLDALNRATGAEALLNQSLMPKEKRGSISSVTPTGWRNKKIGGSYLYNRSHLIGFALAGENANWQNLITGTRQLNNPEMLRFEMDIKYYLEQDKNHFVRYEVTPIFRNDELLARGVHLMAQSVNSEAIKFNVYIFNVQDNVKLNYADGTSQILKSGNSAEK</sequence>
<keyword evidence="4" id="KW-0540">Nuclease</keyword>
<protein>
    <submittedName>
        <fullName evidence="4">DNA/RNA non-specific endonuclease</fullName>
    </submittedName>
</protein>
<evidence type="ECO:0000313" key="4">
    <source>
        <dbReference type="EMBL" id="MBO0448476.1"/>
    </source>
</evidence>
<feature type="transmembrane region" description="Helical" evidence="2">
    <location>
        <begin position="32"/>
        <end position="51"/>
    </location>
</feature>
<feature type="compositionally biased region" description="Basic and acidic residues" evidence="1">
    <location>
        <begin position="79"/>
        <end position="98"/>
    </location>
</feature>
<evidence type="ECO:0000259" key="3">
    <source>
        <dbReference type="Pfam" id="PF13930"/>
    </source>
</evidence>
<dbReference type="InterPro" id="IPR044927">
    <property type="entry name" value="Endonuclea_NS_2"/>
</dbReference>
<dbReference type="Pfam" id="PF13930">
    <property type="entry name" value="Endonuclea_NS_2"/>
    <property type="match status" value="1"/>
</dbReference>
<keyword evidence="2" id="KW-1133">Transmembrane helix</keyword>
<feature type="region of interest" description="Disordered" evidence="1">
    <location>
        <begin position="58"/>
        <end position="105"/>
    </location>
</feature>
<dbReference type="EMBL" id="JAFLVT010000005">
    <property type="protein sequence ID" value="MBO0448476.1"/>
    <property type="molecule type" value="Genomic_DNA"/>
</dbReference>
<evidence type="ECO:0000256" key="2">
    <source>
        <dbReference type="SAM" id="Phobius"/>
    </source>
</evidence>
<dbReference type="GO" id="GO:0004519">
    <property type="term" value="F:endonuclease activity"/>
    <property type="evidence" value="ECO:0007669"/>
    <property type="project" value="UniProtKB-KW"/>
</dbReference>
<dbReference type="RefSeq" id="WP_206902685.1">
    <property type="nucleotide sequence ID" value="NZ_JAFLVT010000005.1"/>
</dbReference>
<keyword evidence="2" id="KW-0812">Transmembrane</keyword>
<organism evidence="4 5">
    <name type="scientific">Candidatus Enterococcus myersii</name>
    <dbReference type="NCBI Taxonomy" id="2815322"/>
    <lineage>
        <taxon>Bacteria</taxon>
        <taxon>Bacillati</taxon>
        <taxon>Bacillota</taxon>
        <taxon>Bacilli</taxon>
        <taxon>Lactobacillales</taxon>
        <taxon>Enterococcaceae</taxon>
        <taxon>Enterococcus</taxon>
    </lineage>
</organism>
<dbReference type="Proteomes" id="UP000664256">
    <property type="component" value="Unassembled WGS sequence"/>
</dbReference>
<keyword evidence="4" id="KW-0255">Endonuclease</keyword>
<dbReference type="InterPro" id="IPR044929">
    <property type="entry name" value="DNA/RNA_non-sp_Endonuclease_sf"/>
</dbReference>
<feature type="domain" description="Type VII secretion system protein EssD-like" evidence="3">
    <location>
        <begin position="142"/>
        <end position="274"/>
    </location>
</feature>
<keyword evidence="5" id="KW-1185">Reference proteome</keyword>
<reference evidence="4 5" key="1">
    <citation type="submission" date="2021-03" db="EMBL/GenBank/DDBJ databases">
        <title>Enterococcal diversity collection.</title>
        <authorList>
            <person name="Gilmore M.S."/>
            <person name="Schwartzman J."/>
            <person name="Van Tyne D."/>
            <person name="Martin M."/>
            <person name="Earl A.M."/>
            <person name="Manson A.L."/>
            <person name="Straub T."/>
            <person name="Salamzade R."/>
            <person name="Saavedra J."/>
            <person name="Lebreton F."/>
            <person name="Prichula J."/>
            <person name="Schaufler K."/>
            <person name="Gaca A."/>
            <person name="Sgardioli B."/>
            <person name="Wagenaar J."/>
            <person name="Strong T."/>
        </authorList>
    </citation>
    <scope>NUCLEOTIDE SEQUENCE [LARGE SCALE GENOMIC DNA]</scope>
    <source>
        <strain evidence="4 5">MJM12</strain>
    </source>
</reference>
<name>A0ABS3H4U4_9ENTE</name>
<comment type="caution">
    <text evidence="4">The sequence shown here is derived from an EMBL/GenBank/DDBJ whole genome shotgun (WGS) entry which is preliminary data.</text>
</comment>
<accession>A0ABS3H4U4</accession>
<keyword evidence="4" id="KW-0378">Hydrolase</keyword>
<proteinExistence type="predicted"/>
<evidence type="ECO:0000313" key="5">
    <source>
        <dbReference type="Proteomes" id="UP000664256"/>
    </source>
</evidence>
<gene>
    <name evidence="4" type="ORF">JZO76_02910</name>
</gene>
<keyword evidence="2" id="KW-0472">Membrane</keyword>
<feature type="transmembrane region" description="Helical" evidence="2">
    <location>
        <begin position="6"/>
        <end position="25"/>
    </location>
</feature>